<evidence type="ECO:0000313" key="11">
    <source>
        <dbReference type="Proteomes" id="UP000298603"/>
    </source>
</evidence>
<dbReference type="InterPro" id="IPR011994">
    <property type="entry name" value="Cytidylate_kinase_dom"/>
</dbReference>
<dbReference type="RefSeq" id="WP_158349473.1">
    <property type="nucleotide sequence ID" value="NZ_CP032996.1"/>
</dbReference>
<keyword evidence="2 8" id="KW-0808">Transferase</keyword>
<dbReference type="Pfam" id="PF02224">
    <property type="entry name" value="Cytidylate_kin"/>
    <property type="match status" value="1"/>
</dbReference>
<keyword evidence="8" id="KW-0963">Cytoplasm</keyword>
<protein>
    <recommendedName>
        <fullName evidence="8">Cytidylate kinase</fullName>
        <shortName evidence="8">CK</shortName>
        <ecNumber evidence="8">2.7.4.25</ecNumber>
    </recommendedName>
    <alternativeName>
        <fullName evidence="8">Cytidine monophosphate kinase</fullName>
        <shortName evidence="8">CMP kinase</shortName>
    </alternativeName>
</protein>
<keyword evidence="3 8" id="KW-0547">Nucleotide-binding</keyword>
<evidence type="ECO:0000256" key="8">
    <source>
        <dbReference type="HAMAP-Rule" id="MF_00238"/>
    </source>
</evidence>
<dbReference type="GO" id="GO:0005737">
    <property type="term" value="C:cytoplasm"/>
    <property type="evidence" value="ECO:0007669"/>
    <property type="project" value="UniProtKB-SubCell"/>
</dbReference>
<feature type="binding site" evidence="8">
    <location>
        <begin position="12"/>
        <end position="20"/>
    </location>
    <ligand>
        <name>ATP</name>
        <dbReference type="ChEBI" id="CHEBI:30616"/>
    </ligand>
</feature>
<dbReference type="NCBIfam" id="TIGR00017">
    <property type="entry name" value="cmk"/>
    <property type="match status" value="1"/>
</dbReference>
<dbReference type="SUPFAM" id="SSF52540">
    <property type="entry name" value="P-loop containing nucleoside triphosphate hydrolases"/>
    <property type="match status" value="1"/>
</dbReference>
<keyword evidence="4 8" id="KW-0418">Kinase</keyword>
<evidence type="ECO:0000256" key="2">
    <source>
        <dbReference type="ARBA" id="ARBA00022679"/>
    </source>
</evidence>
<sequence>MIKLAPVITIDGPSGSGKSVLSKSLSKYLKWFNLESGIIYRIFACLFLKKNGLISKNNLLSLLNDLDNYFIYKNGMIYNFITKEFSKKYIISKEVTNIASKLSTISYVRKNLLIKQRLFRKKPGLIANGRDMGTVVFPDAIIKIFLKATLKQRVYRRMYELKNKGFNINFKNILFQIQKRDNRDINRKYSPLKPANNAIIIDSSNMNCTEVFKLVIKYIKKNKYFKKYTL</sequence>
<dbReference type="CDD" id="cd02020">
    <property type="entry name" value="CMPK"/>
    <property type="match status" value="1"/>
</dbReference>
<dbReference type="HAMAP" id="MF_00238">
    <property type="entry name" value="Cytidyl_kinase_type1"/>
    <property type="match status" value="1"/>
</dbReference>
<evidence type="ECO:0000313" key="10">
    <source>
        <dbReference type="EMBL" id="QCI27209.1"/>
    </source>
</evidence>
<organism evidence="10 11">
    <name type="scientific">Buchnera aphidicola</name>
    <name type="common">Therioaphis trifolii</name>
    <dbReference type="NCBI Taxonomy" id="1241884"/>
    <lineage>
        <taxon>Bacteria</taxon>
        <taxon>Pseudomonadati</taxon>
        <taxon>Pseudomonadota</taxon>
        <taxon>Gammaproteobacteria</taxon>
        <taxon>Enterobacterales</taxon>
        <taxon>Erwiniaceae</taxon>
        <taxon>Buchnera</taxon>
    </lineage>
</organism>
<evidence type="ECO:0000259" key="9">
    <source>
        <dbReference type="Pfam" id="PF02224"/>
    </source>
</evidence>
<evidence type="ECO:0000256" key="5">
    <source>
        <dbReference type="ARBA" id="ARBA00022840"/>
    </source>
</evidence>
<reference evidence="10 11" key="1">
    <citation type="submission" date="2018-10" db="EMBL/GenBank/DDBJ databases">
        <title>Comparative functional genomics of the obligate endosymbiont Buchnera aphidicola.</title>
        <authorList>
            <person name="Chong R.A."/>
        </authorList>
    </citation>
    <scope>NUCLEOTIDE SEQUENCE [LARGE SCALE GENOMIC DNA]</scope>
    <source>
        <strain evidence="10 11">Tma</strain>
    </source>
</reference>
<dbReference type="GO" id="GO:0005524">
    <property type="term" value="F:ATP binding"/>
    <property type="evidence" value="ECO:0007669"/>
    <property type="project" value="UniProtKB-UniRule"/>
</dbReference>
<evidence type="ECO:0000256" key="3">
    <source>
        <dbReference type="ARBA" id="ARBA00022741"/>
    </source>
</evidence>
<comment type="catalytic activity">
    <reaction evidence="6 8">
        <text>dCMP + ATP = dCDP + ADP</text>
        <dbReference type="Rhea" id="RHEA:25094"/>
        <dbReference type="ChEBI" id="CHEBI:30616"/>
        <dbReference type="ChEBI" id="CHEBI:57566"/>
        <dbReference type="ChEBI" id="CHEBI:58593"/>
        <dbReference type="ChEBI" id="CHEBI:456216"/>
        <dbReference type="EC" id="2.7.4.25"/>
    </reaction>
</comment>
<keyword evidence="11" id="KW-1185">Reference proteome</keyword>
<evidence type="ECO:0000256" key="4">
    <source>
        <dbReference type="ARBA" id="ARBA00022777"/>
    </source>
</evidence>
<dbReference type="EC" id="2.7.4.25" evidence="8"/>
<dbReference type="Gene3D" id="3.40.50.300">
    <property type="entry name" value="P-loop containing nucleotide triphosphate hydrolases"/>
    <property type="match status" value="1"/>
</dbReference>
<feature type="domain" description="Cytidylate kinase" evidence="9">
    <location>
        <begin position="8"/>
        <end position="220"/>
    </location>
</feature>
<proteinExistence type="inferred from homology"/>
<keyword evidence="5 8" id="KW-0067">ATP-binding</keyword>
<dbReference type="InterPro" id="IPR003136">
    <property type="entry name" value="Cytidylate_kin"/>
</dbReference>
<dbReference type="OrthoDB" id="9807434at2"/>
<dbReference type="GO" id="GO:0036430">
    <property type="term" value="F:CMP kinase activity"/>
    <property type="evidence" value="ECO:0007669"/>
    <property type="project" value="RHEA"/>
</dbReference>
<evidence type="ECO:0000256" key="6">
    <source>
        <dbReference type="ARBA" id="ARBA00047615"/>
    </source>
</evidence>
<evidence type="ECO:0000256" key="1">
    <source>
        <dbReference type="ARBA" id="ARBA00009427"/>
    </source>
</evidence>
<dbReference type="GO" id="GO:0036431">
    <property type="term" value="F:dCMP kinase activity"/>
    <property type="evidence" value="ECO:0007669"/>
    <property type="project" value="InterPro"/>
</dbReference>
<comment type="similarity">
    <text evidence="1 8">Belongs to the cytidylate kinase family. Type 1 subfamily.</text>
</comment>
<accession>A0A4D6YDA8</accession>
<dbReference type="InterPro" id="IPR027417">
    <property type="entry name" value="P-loop_NTPase"/>
</dbReference>
<comment type="subcellular location">
    <subcellularLocation>
        <location evidence="8">Cytoplasm</location>
    </subcellularLocation>
</comment>
<name>A0A4D6YDA8_9GAMM</name>
<comment type="catalytic activity">
    <reaction evidence="7 8">
        <text>CMP + ATP = CDP + ADP</text>
        <dbReference type="Rhea" id="RHEA:11600"/>
        <dbReference type="ChEBI" id="CHEBI:30616"/>
        <dbReference type="ChEBI" id="CHEBI:58069"/>
        <dbReference type="ChEBI" id="CHEBI:60377"/>
        <dbReference type="ChEBI" id="CHEBI:456216"/>
        <dbReference type="EC" id="2.7.4.25"/>
    </reaction>
</comment>
<dbReference type="Proteomes" id="UP000298603">
    <property type="component" value="Chromosome"/>
</dbReference>
<dbReference type="EMBL" id="CP032996">
    <property type="protein sequence ID" value="QCI27209.1"/>
    <property type="molecule type" value="Genomic_DNA"/>
</dbReference>
<evidence type="ECO:0000256" key="7">
    <source>
        <dbReference type="ARBA" id="ARBA00048478"/>
    </source>
</evidence>
<dbReference type="AlphaFoldDB" id="A0A4D6YDA8"/>
<dbReference type="GO" id="GO:0006220">
    <property type="term" value="P:pyrimidine nucleotide metabolic process"/>
    <property type="evidence" value="ECO:0007669"/>
    <property type="project" value="UniProtKB-UniRule"/>
</dbReference>
<gene>
    <name evidence="8 10" type="primary">cmk</name>
    <name evidence="10" type="ORF">D9V81_01080</name>
</gene>